<dbReference type="PANTHER" id="PTHR12300">
    <property type="entry name" value="HVA22-LIKE PROTEINS"/>
    <property type="match status" value="1"/>
</dbReference>
<dbReference type="GO" id="GO:0005881">
    <property type="term" value="C:cytoplasmic microtubule"/>
    <property type="evidence" value="ECO:0007669"/>
    <property type="project" value="TreeGrafter"/>
</dbReference>
<evidence type="ECO:0000256" key="1">
    <source>
        <dbReference type="ARBA" id="ARBA00008573"/>
    </source>
</evidence>
<dbReference type="EMBL" id="BEZZ01000022">
    <property type="protein sequence ID" value="GCC23088.1"/>
    <property type="molecule type" value="Genomic_DNA"/>
</dbReference>
<feature type="transmembrane region" description="Helical" evidence="2">
    <location>
        <begin position="66"/>
        <end position="92"/>
    </location>
</feature>
<evidence type="ECO:0000256" key="2">
    <source>
        <dbReference type="RuleBase" id="RU362006"/>
    </source>
</evidence>
<dbReference type="InterPro" id="IPR004345">
    <property type="entry name" value="TB2_DP1_HVA22"/>
</dbReference>
<feature type="compositionally biased region" description="Pro residues" evidence="3">
    <location>
        <begin position="9"/>
        <end position="21"/>
    </location>
</feature>
<dbReference type="GO" id="GO:0071786">
    <property type="term" value="P:endoplasmic reticulum tubular network organization"/>
    <property type="evidence" value="ECO:0007669"/>
    <property type="project" value="TreeGrafter"/>
</dbReference>
<dbReference type="STRING" id="137246.A0A401RYC3"/>
<dbReference type="GO" id="GO:0005789">
    <property type="term" value="C:endoplasmic reticulum membrane"/>
    <property type="evidence" value="ECO:0007669"/>
    <property type="project" value="TreeGrafter"/>
</dbReference>
<sequence length="303" mass="34430">CDESGPVRGHPPPLAPGPRPRPTLGWRKRTGVEGSLLPRLTFGTLYPAYTSYKAVKTKNVKEYVRWMMYWIVFAIFTTIETFTDIFISWFPFYYEMKIAFVVWLLSPYTRGASMMYRKFIHPTLSSKEKEIDCYISQAKERGYETMVNFGRQGLNMAANAAANAAVKSQGAIAGRLRSFSMQDLTSIQGDEPVHDRDPLYPEDELMGRKPFSAAQLECASTQPVSACNDQYIDSDSHDDYKSDGEAENQKSSLRRLEVPKIKRSRRVQGQQMSRKKVLGKEGVVKPVKVRPKKKAVQSNFDTL</sequence>
<dbReference type="Pfam" id="PF03134">
    <property type="entry name" value="TB2_DP1_HVA22"/>
    <property type="match status" value="1"/>
</dbReference>
<dbReference type="GO" id="GO:0008017">
    <property type="term" value="F:microtubule binding"/>
    <property type="evidence" value="ECO:0007669"/>
    <property type="project" value="TreeGrafter"/>
</dbReference>
<evidence type="ECO:0000313" key="4">
    <source>
        <dbReference type="EMBL" id="GCC23088.1"/>
    </source>
</evidence>
<accession>A0A401RYC3</accession>
<organism evidence="4 5">
    <name type="scientific">Chiloscyllium punctatum</name>
    <name type="common">Brownbanded bambooshark</name>
    <name type="synonym">Hemiscyllium punctatum</name>
    <dbReference type="NCBI Taxonomy" id="137246"/>
    <lineage>
        <taxon>Eukaryota</taxon>
        <taxon>Metazoa</taxon>
        <taxon>Chordata</taxon>
        <taxon>Craniata</taxon>
        <taxon>Vertebrata</taxon>
        <taxon>Chondrichthyes</taxon>
        <taxon>Elasmobranchii</taxon>
        <taxon>Galeomorphii</taxon>
        <taxon>Galeoidea</taxon>
        <taxon>Orectolobiformes</taxon>
        <taxon>Hemiscylliidae</taxon>
        <taxon>Chiloscyllium</taxon>
    </lineage>
</organism>
<feature type="region of interest" description="Disordered" evidence="3">
    <location>
        <begin position="1"/>
        <end position="21"/>
    </location>
</feature>
<evidence type="ECO:0000313" key="5">
    <source>
        <dbReference type="Proteomes" id="UP000287033"/>
    </source>
</evidence>
<keyword evidence="2" id="KW-1133">Transmembrane helix</keyword>
<evidence type="ECO:0000256" key="3">
    <source>
        <dbReference type="SAM" id="MobiDB-lite"/>
    </source>
</evidence>
<keyword evidence="2" id="KW-0812">Transmembrane</keyword>
<feature type="non-terminal residue" evidence="4">
    <location>
        <position position="1"/>
    </location>
</feature>
<dbReference type="OMA" id="SACNDQY"/>
<reference evidence="4 5" key="1">
    <citation type="journal article" date="2018" name="Nat. Ecol. Evol.">
        <title>Shark genomes provide insights into elasmobranch evolution and the origin of vertebrates.</title>
        <authorList>
            <person name="Hara Y"/>
            <person name="Yamaguchi K"/>
            <person name="Onimaru K"/>
            <person name="Kadota M"/>
            <person name="Koyanagi M"/>
            <person name="Keeley SD"/>
            <person name="Tatsumi K"/>
            <person name="Tanaka K"/>
            <person name="Motone F"/>
            <person name="Kageyama Y"/>
            <person name="Nozu R"/>
            <person name="Adachi N"/>
            <person name="Nishimura O"/>
            <person name="Nakagawa R"/>
            <person name="Tanegashima C"/>
            <person name="Kiyatake I"/>
            <person name="Matsumoto R"/>
            <person name="Murakumo K"/>
            <person name="Nishida K"/>
            <person name="Terakita A"/>
            <person name="Kuratani S"/>
            <person name="Sato K"/>
            <person name="Hyodo S Kuraku.S."/>
        </authorList>
    </citation>
    <scope>NUCLEOTIDE SEQUENCE [LARGE SCALE GENOMIC DNA]</scope>
</reference>
<feature type="region of interest" description="Disordered" evidence="3">
    <location>
        <begin position="229"/>
        <end position="303"/>
    </location>
</feature>
<proteinExistence type="inferred from homology"/>
<comment type="caution">
    <text evidence="4">The sequence shown here is derived from an EMBL/GenBank/DDBJ whole genome shotgun (WGS) entry which is preliminary data.</text>
</comment>
<dbReference type="OrthoDB" id="434647at2759"/>
<feature type="compositionally biased region" description="Basic and acidic residues" evidence="3">
    <location>
        <begin position="234"/>
        <end position="260"/>
    </location>
</feature>
<comment type="subcellular location">
    <subcellularLocation>
        <location evidence="2">Membrane</location>
        <topology evidence="2">Multi-pass membrane protein</topology>
    </subcellularLocation>
</comment>
<comment type="caution">
    <text evidence="2">Lacks conserved residue(s) required for the propagation of feature annotation.</text>
</comment>
<comment type="similarity">
    <text evidence="1 2">Belongs to the DP1 family.</text>
</comment>
<name>A0A401RYC3_CHIPU</name>
<dbReference type="GO" id="GO:0071782">
    <property type="term" value="C:endoplasmic reticulum tubular network"/>
    <property type="evidence" value="ECO:0007669"/>
    <property type="project" value="TreeGrafter"/>
</dbReference>
<dbReference type="Proteomes" id="UP000287033">
    <property type="component" value="Unassembled WGS sequence"/>
</dbReference>
<gene>
    <name evidence="4" type="ORF">chiPu_0001481</name>
</gene>
<dbReference type="AlphaFoldDB" id="A0A401RYC3"/>
<dbReference type="PANTHER" id="PTHR12300:SF117">
    <property type="entry name" value="LP05237P-RELATED"/>
    <property type="match status" value="1"/>
</dbReference>
<keyword evidence="2" id="KW-0472">Membrane</keyword>
<keyword evidence="5" id="KW-1185">Reference proteome</keyword>
<protein>
    <recommendedName>
        <fullName evidence="2">Receptor expression-enhancing protein</fullName>
    </recommendedName>
</protein>